<dbReference type="KEGG" id="pri:PRIO_1957"/>
<evidence type="ECO:0000313" key="4">
    <source>
        <dbReference type="Proteomes" id="UP000033163"/>
    </source>
</evidence>
<dbReference type="EMBL" id="LN831776">
    <property type="protein sequence ID" value="CQR54367.1"/>
    <property type="molecule type" value="Genomic_DNA"/>
</dbReference>
<gene>
    <name evidence="3" type="ORF">PRIO_1957</name>
</gene>
<dbReference type="Proteomes" id="UP000033163">
    <property type="component" value="Chromosome I"/>
</dbReference>
<dbReference type="STRING" id="483937.AMQ84_07435"/>
<reference evidence="4" key="1">
    <citation type="submission" date="2015-03" db="EMBL/GenBank/DDBJ databases">
        <authorList>
            <person name="Wibberg D."/>
        </authorList>
    </citation>
    <scope>NUCLEOTIDE SEQUENCE [LARGE SCALE GENOMIC DNA]</scope>
</reference>
<feature type="coiled-coil region" evidence="1">
    <location>
        <begin position="855"/>
        <end position="947"/>
    </location>
</feature>
<protein>
    <submittedName>
        <fullName evidence="3">Uncharacterized protein</fullName>
    </submittedName>
</protein>
<accession>A0A0E4CVN4</accession>
<evidence type="ECO:0000256" key="1">
    <source>
        <dbReference type="SAM" id="Coils"/>
    </source>
</evidence>
<evidence type="ECO:0000256" key="2">
    <source>
        <dbReference type="SAM" id="MobiDB-lite"/>
    </source>
</evidence>
<dbReference type="HOGENOM" id="CLU_300688_0_0_9"/>
<dbReference type="PATRIC" id="fig|1073571.4.peg.2054"/>
<feature type="region of interest" description="Disordered" evidence="2">
    <location>
        <begin position="1"/>
        <end position="30"/>
    </location>
</feature>
<evidence type="ECO:0000313" key="3">
    <source>
        <dbReference type="EMBL" id="CQR54367.1"/>
    </source>
</evidence>
<name>A0A0E4CVN4_9BACL</name>
<sequence>MMPDVTRNEPGFTGPPIPFTAEEEDSITSSSTLPELLNKFLSSTNLPVPNLEEIPEIDLQNIRLEGTQNPAFDDDTLNGLQVAAESLSVVTLGQQDHDVTLDVSLHTRTSPDTLQKVWEGLLKGSVSFGTAQLQIEYDLMNPKRLYGKWKVVPGEEMTFQDIPEALGILHNIPIEAMQLDLRFSSISFELQLDNGHFFLSARSAALGDAFFAATNAADTWNFVFGILIPPDKISGSLDQMVGSLISQIGIREACCIFSTMEDEVFVLPKLPELPDSTQPSFQFMESQPCSIERGIIFCAEILLSEADNPLLKIIHSATGQDRLLLQTPLSPPLTGQRFNARFPEPITLKAGPASLILKQPELHLNLDPLLVQLEGLMDVPLGAEILLCTATMEIGETQAQCSVRVNNMEENGQPRSLPSPLGLPGLHLDEIEVDLGWTFTPPAFLLGLNGTFHIQEQPAGVNAFGITVALTGPLISPQLFYGYLEQLDLETFYAAVTGKPLSGIPDFLKKLAAKQVFMYWSQISKELPDGTLVSQGIGFNGFIDLFGFRTHASFMLSRGGIQGSAQAAPFRLGKGLAIGGNGEGISLKEYFVDGSWITLKKEPEEAYDMRTVPYIEPGGAVFRFNTVASPYLYASARISFLDLLEQEAEIEISDQGFRFELETGIGELINSKWSCQLTDQATFRAKAEFTLDLDIKVGPIKMLGTDLGTYGLDIEFNAQAEISGSLTEWTLSVSGKFMFEGIEMSLPPFSLTADADVLTHLPSRLADKIADFVKNNFQFPSASDVLQKAAEAVNHALEQAGENAKALIDHASAEAAKIAEEAEKMIQTIGAGVAGVNEQAAKLSEETGQIIANGAQMVTKIADDAKAKAEELKMQVEDFPNKAEKEIKDILNHADEEVNRLAQEGEAVLKHAGEQAGKLLEDAGIEKKRLQDEADRLAGDILKSAEELAAKLEEEAAKVWKSIEDWAKEEAEKIKNFGKSPGHEIGKVFKKRKLI</sequence>
<dbReference type="AlphaFoldDB" id="A0A0E4CVN4"/>
<proteinExistence type="predicted"/>
<organism evidence="3 4">
    <name type="scientific">Paenibacillus riograndensis SBR5</name>
    <dbReference type="NCBI Taxonomy" id="1073571"/>
    <lineage>
        <taxon>Bacteria</taxon>
        <taxon>Bacillati</taxon>
        <taxon>Bacillota</taxon>
        <taxon>Bacilli</taxon>
        <taxon>Bacillales</taxon>
        <taxon>Paenibacillaceae</taxon>
        <taxon>Paenibacillus</taxon>
        <taxon>Paenibacillus sonchi group</taxon>
    </lineage>
</organism>
<keyword evidence="1" id="KW-0175">Coiled coil</keyword>